<dbReference type="SMART" id="SM00228">
    <property type="entry name" value="PDZ"/>
    <property type="match status" value="1"/>
</dbReference>
<dbReference type="InterPro" id="IPR043537">
    <property type="entry name" value="Tiam1/Tiam2/Sif"/>
</dbReference>
<dbReference type="CDD" id="cd00160">
    <property type="entry name" value="RhoGEF"/>
    <property type="match status" value="1"/>
</dbReference>
<feature type="region of interest" description="Disordered" evidence="1">
    <location>
        <begin position="748"/>
        <end position="812"/>
    </location>
</feature>
<feature type="compositionally biased region" description="Basic and acidic residues" evidence="1">
    <location>
        <begin position="859"/>
        <end position="884"/>
    </location>
</feature>
<dbReference type="PANTHER" id="PTHR46001:SF3">
    <property type="entry name" value="PROTEIN STILL LIFE, ISOFORM SIF TYPE 1"/>
    <property type="match status" value="1"/>
</dbReference>
<feature type="region of interest" description="Disordered" evidence="1">
    <location>
        <begin position="1315"/>
        <end position="1342"/>
    </location>
</feature>
<feature type="compositionally biased region" description="Basic residues" evidence="1">
    <location>
        <begin position="947"/>
        <end position="956"/>
    </location>
</feature>
<evidence type="ECO:0000259" key="2">
    <source>
        <dbReference type="PROSITE" id="PS50010"/>
    </source>
</evidence>
<sequence length="1431" mass="157798">MAHLLPNDHRIEQKLLCAQLVCECFQLDDQGEREHWQPIADQLVVAKIYLLKFAPLTIQLRNEHGKPIRRRMGQCYRLQLQTAQHGELLRDLALAEPGVLLEMASQIFVLYRQQRQHRILGLNFISAPDANEFMLCVAAAYQDQEAHIQELNRRPASTLSSTPVSSPAAAAKAVTPDTRLQPARPHRKSITLKQTIDPATLSAGPGPATTPNSQPGTDAVQIAWIARANAPSHDQPDADAPLAGSWSDLEWVTARGRLDDPIALIRNSELALSLQAHDLRNACVGQHGEHADVVLLAVLHKGLLAIKLPSTIAAARLATHLLELMLEQEFGSIKGTQQLRDALVDAIQETLDEYQDLERHFGMTQLQHTSDAYLLQHREQLLLQLHRLQMFTTVIPDLASDRPVGVQHVLAGLTPSTRAQLPPTWASTIPAVYYVSVRTEFSRASGGSSVTPSASRRDSIGSNASSPHQSARLRRKATVKLQNHVRVALPGEGYTTLHRANCVRGADVLQSACRKRNMVPADLLLLVTERGRERWFPLDEVVTDAHEEFRLAVRATRRLVLKKTQPDETLGFRLGRKDKLLKMIAAARAEHTESADTDLASGPLGLDEGTVATYPDDGVFVVAVEATSRAALRGLEVGDQLLRVDERSAVAKELKQIILGLKARQEIMMDMKCSRRTKHEVVDDEAHQGLDALIDEHVVLAPAVLADELEGGFDRGSNHVDLKSNIASSSQAQMGAGETLHARIDSWVVPPPPQLASNSPSRSNSHPRHGNSPGMGDGASLPGDGRLGLDTLGHGDAGSRPGASTPTPPAMSTEDIMAANESHSGLDFVRQVTDFVRSADEVSKLMKQLTVEDAALLSPRRDRGDAENDHTARSKGRPTSEHVESPGGSEVGSDLVPMTEPPHGVHTGANERSSAIPRHEPNRGSGSSRHSSVSDAGSEDGASPRAMVRRRSSRRSSRTERSQHEARCIQHDVLSDLDRKRRRKRDKLQATIQELIDTERSYVADLYLVQSRYIAPLMKETILTRDEKAVVLGNLSQLLACQSELLSQLEAATAELLEAAADENAVLRSKVTERCAAKVAQVFEDNLDQFRVYARYCSGHARAAQIVADRKRHELQALLAARNPSQEQATSFASYLIKPVQRVLKYPLLLREMASHLDYDRATQKHVQEALSGLTRLASHINDMTRLTEIFEHEININVPGLVLSQSFHQLMYHSGMTWCNCVDDRGKPRRHVPVYLFVFRTMVVMLELLDSESRGGKRKALPTAFTLPKYRFLDCFELADVIVAGNIPQEFLGVTPSQASLCWGFYHLQSEGRRSSRRRGETASVGSSGHTGIFGAGGTGEDGRVNRTSWATLRSIVSDRKTDKHRQALKVHLPGRAEASETRLFAFLMDHDSARNECLHHVQQALLYDGDDNRDDDPQGLMPLLSSEDI</sequence>
<dbReference type="SMART" id="SM00325">
    <property type="entry name" value="RhoGEF"/>
    <property type="match status" value="1"/>
</dbReference>
<feature type="region of interest" description="Disordered" evidence="1">
    <location>
        <begin position="444"/>
        <end position="475"/>
    </location>
</feature>
<dbReference type="InterPro" id="IPR011993">
    <property type="entry name" value="PH-like_dom_sf"/>
</dbReference>
<dbReference type="SUPFAM" id="SSF48065">
    <property type="entry name" value="DBL homology domain (DH-domain)"/>
    <property type="match status" value="1"/>
</dbReference>
<protein>
    <recommendedName>
        <fullName evidence="2">DH domain-containing protein</fullName>
    </recommendedName>
</protein>
<dbReference type="InterPro" id="IPR000219">
    <property type="entry name" value="DH_dom"/>
</dbReference>
<dbReference type="SUPFAM" id="SSF50156">
    <property type="entry name" value="PDZ domain-like"/>
    <property type="match status" value="1"/>
</dbReference>
<dbReference type="PROSITE" id="PS50010">
    <property type="entry name" value="DH_2"/>
    <property type="match status" value="1"/>
</dbReference>
<dbReference type="STRING" id="81824.A9V0R0"/>
<evidence type="ECO:0000256" key="1">
    <source>
        <dbReference type="SAM" id="MobiDB-lite"/>
    </source>
</evidence>
<dbReference type="Pfam" id="PF00621">
    <property type="entry name" value="RhoGEF"/>
    <property type="match status" value="1"/>
</dbReference>
<proteinExistence type="predicted"/>
<feature type="compositionally biased region" description="Polar residues" evidence="1">
    <location>
        <begin position="445"/>
        <end position="469"/>
    </location>
</feature>
<dbReference type="KEGG" id="mbr:MONBRDRAFT_25876"/>
<dbReference type="Gene3D" id="2.30.42.10">
    <property type="match status" value="1"/>
</dbReference>
<dbReference type="GO" id="GO:0007264">
    <property type="term" value="P:small GTPase-mediated signal transduction"/>
    <property type="evidence" value="ECO:0000318"/>
    <property type="project" value="GO_Central"/>
</dbReference>
<feature type="compositionally biased region" description="Low complexity" evidence="1">
    <location>
        <begin position="155"/>
        <end position="178"/>
    </location>
</feature>
<accession>A9V0R0</accession>
<dbReference type="RefSeq" id="XP_001746409.1">
    <property type="nucleotide sequence ID" value="XM_001746357.1"/>
</dbReference>
<gene>
    <name evidence="3" type="ORF">MONBRDRAFT_25876</name>
</gene>
<dbReference type="eggNOG" id="KOG3519">
    <property type="taxonomic scope" value="Eukaryota"/>
</dbReference>
<dbReference type="InterPro" id="IPR035899">
    <property type="entry name" value="DBL_dom_sf"/>
</dbReference>
<dbReference type="GO" id="GO:0050772">
    <property type="term" value="P:positive regulation of axonogenesis"/>
    <property type="evidence" value="ECO:0000318"/>
    <property type="project" value="GO_Central"/>
</dbReference>
<dbReference type="PANTHER" id="PTHR46001">
    <property type="entry name" value="TIAM (MAMMALIAN TUMOR INVASION AND METASTASIS FACTOR) HOMOLOG"/>
    <property type="match status" value="1"/>
</dbReference>
<dbReference type="InterPro" id="IPR001478">
    <property type="entry name" value="PDZ"/>
</dbReference>
<organism evidence="3 4">
    <name type="scientific">Monosiga brevicollis</name>
    <name type="common">Choanoflagellate</name>
    <dbReference type="NCBI Taxonomy" id="81824"/>
    <lineage>
        <taxon>Eukaryota</taxon>
        <taxon>Choanoflagellata</taxon>
        <taxon>Craspedida</taxon>
        <taxon>Salpingoecidae</taxon>
        <taxon>Monosiga</taxon>
    </lineage>
</organism>
<evidence type="ECO:0000313" key="3">
    <source>
        <dbReference type="EMBL" id="EDQ88796.1"/>
    </source>
</evidence>
<feature type="region of interest" description="Disordered" evidence="1">
    <location>
        <begin position="1411"/>
        <end position="1431"/>
    </location>
</feature>
<dbReference type="Gene3D" id="1.20.900.10">
    <property type="entry name" value="Dbl homology (DH) domain"/>
    <property type="match status" value="1"/>
</dbReference>
<dbReference type="OMA" id="HINDMTR"/>
<dbReference type="Proteomes" id="UP000001357">
    <property type="component" value="Unassembled WGS sequence"/>
</dbReference>
<dbReference type="GO" id="GO:0005085">
    <property type="term" value="F:guanyl-nucleotide exchange factor activity"/>
    <property type="evidence" value="ECO:0000318"/>
    <property type="project" value="GO_Central"/>
</dbReference>
<feature type="region of interest" description="Disordered" evidence="1">
    <location>
        <begin position="856"/>
        <end position="967"/>
    </location>
</feature>
<evidence type="ECO:0000313" key="4">
    <source>
        <dbReference type="Proteomes" id="UP000001357"/>
    </source>
</evidence>
<reference evidence="3 4" key="1">
    <citation type="journal article" date="2008" name="Nature">
        <title>The genome of the choanoflagellate Monosiga brevicollis and the origin of metazoans.</title>
        <authorList>
            <consortium name="JGI Sequencing"/>
            <person name="King N."/>
            <person name="Westbrook M.J."/>
            <person name="Young S.L."/>
            <person name="Kuo A."/>
            <person name="Abedin M."/>
            <person name="Chapman J."/>
            <person name="Fairclough S."/>
            <person name="Hellsten U."/>
            <person name="Isogai Y."/>
            <person name="Letunic I."/>
            <person name="Marr M."/>
            <person name="Pincus D."/>
            <person name="Putnam N."/>
            <person name="Rokas A."/>
            <person name="Wright K.J."/>
            <person name="Zuzow R."/>
            <person name="Dirks W."/>
            <person name="Good M."/>
            <person name="Goodstein D."/>
            <person name="Lemons D."/>
            <person name="Li W."/>
            <person name="Lyons J.B."/>
            <person name="Morris A."/>
            <person name="Nichols S."/>
            <person name="Richter D.J."/>
            <person name="Salamov A."/>
            <person name="Bork P."/>
            <person name="Lim W.A."/>
            <person name="Manning G."/>
            <person name="Miller W.T."/>
            <person name="McGinnis W."/>
            <person name="Shapiro H."/>
            <person name="Tjian R."/>
            <person name="Grigoriev I.V."/>
            <person name="Rokhsar D."/>
        </authorList>
    </citation>
    <scope>NUCLEOTIDE SEQUENCE [LARGE SCALE GENOMIC DNA]</scope>
    <source>
        <strain evidence="4">MX1 / ATCC 50154</strain>
    </source>
</reference>
<dbReference type="GO" id="GO:0045202">
    <property type="term" value="C:synapse"/>
    <property type="evidence" value="ECO:0000318"/>
    <property type="project" value="GO_Central"/>
</dbReference>
<feature type="region of interest" description="Disordered" evidence="1">
    <location>
        <begin position="153"/>
        <end position="216"/>
    </location>
</feature>
<keyword evidence="4" id="KW-1185">Reference proteome</keyword>
<feature type="compositionally biased region" description="Low complexity" evidence="1">
    <location>
        <begin position="924"/>
        <end position="936"/>
    </location>
</feature>
<dbReference type="InParanoid" id="A9V0R0"/>
<dbReference type="EMBL" id="CH991553">
    <property type="protein sequence ID" value="EDQ88796.1"/>
    <property type="molecule type" value="Genomic_DNA"/>
</dbReference>
<feature type="domain" description="DH" evidence="2">
    <location>
        <begin position="987"/>
        <end position="1184"/>
    </location>
</feature>
<feature type="compositionally biased region" description="Basic and acidic residues" evidence="1">
    <location>
        <begin position="957"/>
        <end position="967"/>
    </location>
</feature>
<dbReference type="GO" id="GO:0016020">
    <property type="term" value="C:membrane"/>
    <property type="evidence" value="ECO:0000318"/>
    <property type="project" value="GO_Central"/>
</dbReference>
<dbReference type="InterPro" id="IPR036034">
    <property type="entry name" value="PDZ_sf"/>
</dbReference>
<dbReference type="Gene3D" id="2.30.29.30">
    <property type="entry name" value="Pleckstrin-homology domain (PH domain)/Phosphotyrosine-binding domain (PTB)"/>
    <property type="match status" value="1"/>
</dbReference>
<name>A9V0R0_MONBE</name>
<dbReference type="GeneID" id="5891593"/>